<dbReference type="EMBL" id="JAHRIO010010236">
    <property type="protein sequence ID" value="MEQ2161009.1"/>
    <property type="molecule type" value="Genomic_DNA"/>
</dbReference>
<comment type="caution">
    <text evidence="1">The sequence shown here is derived from an EMBL/GenBank/DDBJ whole genome shotgun (WGS) entry which is preliminary data.</text>
</comment>
<name>A0ABV0MQP4_9TELE</name>
<sequence length="113" mass="11961">MLSESSKAKSGLNGEMGEFCAVWVGVWREGGLTGGIGLGLGFGGGGSASPVDFNRETFCDDLSFSANWLFSNLLLFSEDGSFSWCATVQPVLLTSTLKEVGRWPPRSGMLGET</sequence>
<keyword evidence="2" id="KW-1185">Reference proteome</keyword>
<accession>A0ABV0MQP4</accession>
<organism evidence="1 2">
    <name type="scientific">Goodea atripinnis</name>
    <dbReference type="NCBI Taxonomy" id="208336"/>
    <lineage>
        <taxon>Eukaryota</taxon>
        <taxon>Metazoa</taxon>
        <taxon>Chordata</taxon>
        <taxon>Craniata</taxon>
        <taxon>Vertebrata</taxon>
        <taxon>Euteleostomi</taxon>
        <taxon>Actinopterygii</taxon>
        <taxon>Neopterygii</taxon>
        <taxon>Teleostei</taxon>
        <taxon>Neoteleostei</taxon>
        <taxon>Acanthomorphata</taxon>
        <taxon>Ovalentaria</taxon>
        <taxon>Atherinomorphae</taxon>
        <taxon>Cyprinodontiformes</taxon>
        <taxon>Goodeidae</taxon>
        <taxon>Goodea</taxon>
    </lineage>
</organism>
<protein>
    <submittedName>
        <fullName evidence="1">Uncharacterized protein</fullName>
    </submittedName>
</protein>
<gene>
    <name evidence="1" type="ORF">GOODEAATRI_005313</name>
</gene>
<evidence type="ECO:0000313" key="2">
    <source>
        <dbReference type="Proteomes" id="UP001476798"/>
    </source>
</evidence>
<dbReference type="Proteomes" id="UP001476798">
    <property type="component" value="Unassembled WGS sequence"/>
</dbReference>
<evidence type="ECO:0000313" key="1">
    <source>
        <dbReference type="EMBL" id="MEQ2161009.1"/>
    </source>
</evidence>
<reference evidence="1 2" key="1">
    <citation type="submission" date="2021-06" db="EMBL/GenBank/DDBJ databases">
        <authorList>
            <person name="Palmer J.M."/>
        </authorList>
    </citation>
    <scope>NUCLEOTIDE SEQUENCE [LARGE SCALE GENOMIC DNA]</scope>
    <source>
        <strain evidence="1 2">GA_2019</strain>
        <tissue evidence="1">Muscle</tissue>
    </source>
</reference>
<proteinExistence type="predicted"/>